<organism evidence="1 3">
    <name type="scientific">Medicago truncatula</name>
    <name type="common">Barrel medic</name>
    <name type="synonym">Medicago tribuloides</name>
    <dbReference type="NCBI Taxonomy" id="3880"/>
    <lineage>
        <taxon>Eukaryota</taxon>
        <taxon>Viridiplantae</taxon>
        <taxon>Streptophyta</taxon>
        <taxon>Embryophyta</taxon>
        <taxon>Tracheophyta</taxon>
        <taxon>Spermatophyta</taxon>
        <taxon>Magnoliopsida</taxon>
        <taxon>eudicotyledons</taxon>
        <taxon>Gunneridae</taxon>
        <taxon>Pentapetalae</taxon>
        <taxon>rosids</taxon>
        <taxon>fabids</taxon>
        <taxon>Fabales</taxon>
        <taxon>Fabaceae</taxon>
        <taxon>Papilionoideae</taxon>
        <taxon>50 kb inversion clade</taxon>
        <taxon>NPAAA clade</taxon>
        <taxon>Hologalegina</taxon>
        <taxon>IRL clade</taxon>
        <taxon>Trifolieae</taxon>
        <taxon>Medicago</taxon>
    </lineage>
</organism>
<sequence length="67" mass="7548">MSQVRDEIEQLMDDDGDIAEMYHIEKKLWTKLAFYGDQSVVGYGSVNSASITSPVSPVSPPPDFWRI</sequence>
<evidence type="ECO:0000313" key="3">
    <source>
        <dbReference type="Proteomes" id="UP000002051"/>
    </source>
</evidence>
<reference evidence="2" key="3">
    <citation type="submission" date="2015-04" db="UniProtKB">
        <authorList>
            <consortium name="EnsemblPlants"/>
        </authorList>
    </citation>
    <scope>IDENTIFICATION</scope>
    <source>
        <strain evidence="2">cv. Jemalong A17</strain>
    </source>
</reference>
<gene>
    <name evidence="1" type="ordered locus">MTR_8g098970</name>
</gene>
<name>A0A072TVD8_MEDTR</name>
<dbReference type="EMBL" id="CM001224">
    <property type="protein sequence ID" value="KEH21146.1"/>
    <property type="molecule type" value="Genomic_DNA"/>
</dbReference>
<dbReference type="EnsemblPlants" id="KEH21146">
    <property type="protein sequence ID" value="KEH21146"/>
    <property type="gene ID" value="MTR_8g098970"/>
</dbReference>
<protein>
    <submittedName>
        <fullName evidence="1">Magnesium transporter 2, putative</fullName>
    </submittedName>
</protein>
<evidence type="ECO:0000313" key="1">
    <source>
        <dbReference type="EMBL" id="KEH21146.1"/>
    </source>
</evidence>
<keyword evidence="3" id="KW-1185">Reference proteome</keyword>
<dbReference type="STRING" id="3880.A0A072TVD8"/>
<reference evidence="1 3" key="1">
    <citation type="journal article" date="2011" name="Nature">
        <title>The Medicago genome provides insight into the evolution of rhizobial symbioses.</title>
        <authorList>
            <person name="Young N.D."/>
            <person name="Debelle F."/>
            <person name="Oldroyd G.E."/>
            <person name="Geurts R."/>
            <person name="Cannon S.B."/>
            <person name="Udvardi M.K."/>
            <person name="Benedito V.A."/>
            <person name="Mayer K.F."/>
            <person name="Gouzy J."/>
            <person name="Schoof H."/>
            <person name="Van de Peer Y."/>
            <person name="Proost S."/>
            <person name="Cook D.R."/>
            <person name="Meyers B.C."/>
            <person name="Spannagl M."/>
            <person name="Cheung F."/>
            <person name="De Mita S."/>
            <person name="Krishnakumar V."/>
            <person name="Gundlach H."/>
            <person name="Zhou S."/>
            <person name="Mudge J."/>
            <person name="Bharti A.K."/>
            <person name="Murray J.D."/>
            <person name="Naoumkina M.A."/>
            <person name="Rosen B."/>
            <person name="Silverstein K.A."/>
            <person name="Tang H."/>
            <person name="Rombauts S."/>
            <person name="Zhao P.X."/>
            <person name="Zhou P."/>
            <person name="Barbe V."/>
            <person name="Bardou P."/>
            <person name="Bechner M."/>
            <person name="Bellec A."/>
            <person name="Berger A."/>
            <person name="Berges H."/>
            <person name="Bidwell S."/>
            <person name="Bisseling T."/>
            <person name="Choisne N."/>
            <person name="Couloux A."/>
            <person name="Denny R."/>
            <person name="Deshpande S."/>
            <person name="Dai X."/>
            <person name="Doyle J.J."/>
            <person name="Dudez A.M."/>
            <person name="Farmer A.D."/>
            <person name="Fouteau S."/>
            <person name="Franken C."/>
            <person name="Gibelin C."/>
            <person name="Gish J."/>
            <person name="Goldstein S."/>
            <person name="Gonzalez A.J."/>
            <person name="Green P.J."/>
            <person name="Hallab A."/>
            <person name="Hartog M."/>
            <person name="Hua A."/>
            <person name="Humphray S.J."/>
            <person name="Jeong D.H."/>
            <person name="Jing Y."/>
            <person name="Jocker A."/>
            <person name="Kenton S.M."/>
            <person name="Kim D.J."/>
            <person name="Klee K."/>
            <person name="Lai H."/>
            <person name="Lang C."/>
            <person name="Lin S."/>
            <person name="Macmil S.L."/>
            <person name="Magdelenat G."/>
            <person name="Matthews L."/>
            <person name="McCorrison J."/>
            <person name="Monaghan E.L."/>
            <person name="Mun J.H."/>
            <person name="Najar F.Z."/>
            <person name="Nicholson C."/>
            <person name="Noirot C."/>
            <person name="O'Bleness M."/>
            <person name="Paule C.R."/>
            <person name="Poulain J."/>
            <person name="Prion F."/>
            <person name="Qin B."/>
            <person name="Qu C."/>
            <person name="Retzel E.F."/>
            <person name="Riddle C."/>
            <person name="Sallet E."/>
            <person name="Samain S."/>
            <person name="Samson N."/>
            <person name="Sanders I."/>
            <person name="Saurat O."/>
            <person name="Scarpelli C."/>
            <person name="Schiex T."/>
            <person name="Segurens B."/>
            <person name="Severin A.J."/>
            <person name="Sherrier D.J."/>
            <person name="Shi R."/>
            <person name="Sims S."/>
            <person name="Singer S.R."/>
            <person name="Sinharoy S."/>
            <person name="Sterck L."/>
            <person name="Viollet A."/>
            <person name="Wang B.B."/>
            <person name="Wang K."/>
            <person name="Wang M."/>
            <person name="Wang X."/>
            <person name="Warfsmann J."/>
            <person name="Weissenbach J."/>
            <person name="White D.D."/>
            <person name="White J.D."/>
            <person name="Wiley G.B."/>
            <person name="Wincker P."/>
            <person name="Xing Y."/>
            <person name="Yang L."/>
            <person name="Yao Z."/>
            <person name="Ying F."/>
            <person name="Zhai J."/>
            <person name="Zhou L."/>
            <person name="Zuber A."/>
            <person name="Denarie J."/>
            <person name="Dixon R.A."/>
            <person name="May G.D."/>
            <person name="Schwartz D.C."/>
            <person name="Rogers J."/>
            <person name="Quetier F."/>
            <person name="Town C.D."/>
            <person name="Roe B.A."/>
        </authorList>
    </citation>
    <scope>NUCLEOTIDE SEQUENCE [LARGE SCALE GENOMIC DNA]</scope>
    <source>
        <strain evidence="1">A17</strain>
        <strain evidence="2 3">cv. Jemalong A17</strain>
    </source>
</reference>
<dbReference type="AlphaFoldDB" id="A0A072TVD8"/>
<evidence type="ECO:0000313" key="2">
    <source>
        <dbReference type="EnsemblPlants" id="KEH21146"/>
    </source>
</evidence>
<dbReference type="Proteomes" id="UP000002051">
    <property type="component" value="Chromosome 8"/>
</dbReference>
<reference evidence="1 3" key="2">
    <citation type="journal article" date="2014" name="BMC Genomics">
        <title>An improved genome release (version Mt4.0) for the model legume Medicago truncatula.</title>
        <authorList>
            <person name="Tang H."/>
            <person name="Krishnakumar V."/>
            <person name="Bidwell S."/>
            <person name="Rosen B."/>
            <person name="Chan A."/>
            <person name="Zhou S."/>
            <person name="Gentzbittel L."/>
            <person name="Childs K.L."/>
            <person name="Yandell M."/>
            <person name="Gundlach H."/>
            <person name="Mayer K.F."/>
            <person name="Schwartz D.C."/>
            <person name="Town C.D."/>
        </authorList>
    </citation>
    <scope>GENOME REANNOTATION</scope>
    <source>
        <strain evidence="1">A17</strain>
        <strain evidence="2 3">cv. Jemalong A17</strain>
    </source>
</reference>
<dbReference type="HOGENOM" id="CLU_2816343_0_0_1"/>
<accession>A0A072TVD8</accession>
<proteinExistence type="predicted"/>